<evidence type="ECO:0000313" key="2">
    <source>
        <dbReference type="Proteomes" id="UP000315400"/>
    </source>
</evidence>
<reference evidence="1 2" key="1">
    <citation type="submission" date="2019-06" db="EMBL/GenBank/DDBJ databases">
        <title>Metagenome assembled Genome of Spiribacter salinus SL48-SHIP from the microbial mat of Salt Lake 48 (Novosibirsk region, Russia).</title>
        <authorList>
            <person name="Shipova A."/>
            <person name="Rozanov A.S."/>
            <person name="Bryanskaya A.V."/>
            <person name="Peltek S.E."/>
        </authorList>
    </citation>
    <scope>NUCLEOTIDE SEQUENCE [LARGE SCALE GENOMIC DNA]</scope>
    <source>
        <strain evidence="1">SL48-SHIP-2</strain>
    </source>
</reference>
<dbReference type="AlphaFoldDB" id="A0A540VPM6"/>
<organism evidence="1 2">
    <name type="scientific">Spiribacter salinus</name>
    <dbReference type="NCBI Taxonomy" id="1335746"/>
    <lineage>
        <taxon>Bacteria</taxon>
        <taxon>Pseudomonadati</taxon>
        <taxon>Pseudomonadota</taxon>
        <taxon>Gammaproteobacteria</taxon>
        <taxon>Chromatiales</taxon>
        <taxon>Ectothiorhodospiraceae</taxon>
        <taxon>Spiribacter</taxon>
    </lineage>
</organism>
<gene>
    <name evidence="1" type="ORF">FKY71_12330</name>
</gene>
<name>A0A540VPM6_9GAMM</name>
<evidence type="ECO:0000313" key="1">
    <source>
        <dbReference type="EMBL" id="TQE98721.1"/>
    </source>
</evidence>
<proteinExistence type="predicted"/>
<protein>
    <submittedName>
        <fullName evidence="1">Bacteriocin</fullName>
    </submittedName>
</protein>
<comment type="caution">
    <text evidence="1">The sequence shown here is derived from an EMBL/GenBank/DDBJ whole genome shotgun (WGS) entry which is preliminary data.</text>
</comment>
<dbReference type="EMBL" id="VIFK01000146">
    <property type="protein sequence ID" value="TQE98721.1"/>
    <property type="molecule type" value="Genomic_DNA"/>
</dbReference>
<accession>A0A540VPM6</accession>
<sequence>MAGLIGLGQNYRQQALGGLQQVASMERNREHANDQLEQQESAAKMSAIGTGASTGAMIGMEAGMAGGGPVGAAIGAGVGLLASSIF</sequence>
<dbReference type="Proteomes" id="UP000315400">
    <property type="component" value="Unassembled WGS sequence"/>
</dbReference>